<gene>
    <name evidence="2" type="ORF">J4732_12205</name>
</gene>
<protein>
    <submittedName>
        <fullName evidence="2">Uncharacterized protein</fullName>
    </submittedName>
</protein>
<proteinExistence type="predicted"/>
<evidence type="ECO:0000313" key="2">
    <source>
        <dbReference type="EMBL" id="MBO2006924.1"/>
    </source>
</evidence>
<dbReference type="PROSITE" id="PS51257">
    <property type="entry name" value="PROKAR_LIPOPROTEIN"/>
    <property type="match status" value="1"/>
</dbReference>
<organism evidence="2">
    <name type="scientific">Serratia marcescens</name>
    <dbReference type="NCBI Taxonomy" id="615"/>
    <lineage>
        <taxon>Bacteria</taxon>
        <taxon>Pseudomonadati</taxon>
        <taxon>Pseudomonadota</taxon>
        <taxon>Gammaproteobacteria</taxon>
        <taxon>Enterobacterales</taxon>
        <taxon>Yersiniaceae</taxon>
        <taxon>Serratia</taxon>
    </lineage>
</organism>
<feature type="signal peptide" evidence="1">
    <location>
        <begin position="1"/>
        <end position="29"/>
    </location>
</feature>
<feature type="chain" id="PRO_5038104056" evidence="1">
    <location>
        <begin position="30"/>
        <end position="73"/>
    </location>
</feature>
<reference evidence="2" key="1">
    <citation type="submission" date="2021-03" db="EMBL/GenBank/DDBJ databases">
        <title>Molecular epidemiology and mechanisms of colistin and carbapenem resistance in Enterobacteriaceae from clinical isolates, the environment and porcine samples in Pretoria, South Africa.</title>
        <authorList>
            <person name="Bogoshi D."/>
            <person name="Mbelle N.M."/>
            <person name="Naidoo V."/>
            <person name="Osei Sekyere J."/>
        </authorList>
    </citation>
    <scope>NUCLEOTIDE SEQUENCE</scope>
    <source>
        <strain evidence="2">C080</strain>
    </source>
</reference>
<dbReference type="AlphaFoldDB" id="A0A939SNR2"/>
<accession>A0A939SNR2</accession>
<evidence type="ECO:0000256" key="1">
    <source>
        <dbReference type="SAM" id="SignalP"/>
    </source>
</evidence>
<sequence length="73" mass="7733">MTTSRLITAAHIAKTVSILILLFSCSAGDGDCRAIWHNPLRIEQSGITVTAGAKIGDLIGRGESYFSVKITGK</sequence>
<keyword evidence="1" id="KW-0732">Signal</keyword>
<name>A0A939SNR2_SERMA</name>
<dbReference type="EMBL" id="JAGETR010000073">
    <property type="protein sequence ID" value="MBO2006924.1"/>
    <property type="molecule type" value="Genomic_DNA"/>
</dbReference>
<comment type="caution">
    <text evidence="2">The sequence shown here is derived from an EMBL/GenBank/DDBJ whole genome shotgun (WGS) entry which is preliminary data.</text>
</comment>